<gene>
    <name evidence="1" type="ORF">Hypma_001052</name>
</gene>
<sequence>MQHSFPSEHHYIRFAVSPPTTDALTLRKALQDALTQTFGITSAGLYTDILWSADDGAQFVVRVRKGSVLHSRYLDIKRIPRLRIYIPMSRDAAKFLSAAVAWSDQPRISLVKESPFLPSLISVDELV</sequence>
<evidence type="ECO:0000313" key="1">
    <source>
        <dbReference type="EMBL" id="RDB17738.1"/>
    </source>
</evidence>
<dbReference type="OrthoDB" id="3265020at2759"/>
<proteinExistence type="predicted"/>
<dbReference type="AlphaFoldDB" id="A0A369J725"/>
<dbReference type="EMBL" id="LUEZ02000110">
    <property type="protein sequence ID" value="RDB17738.1"/>
    <property type="molecule type" value="Genomic_DNA"/>
</dbReference>
<dbReference type="Proteomes" id="UP000076154">
    <property type="component" value="Unassembled WGS sequence"/>
</dbReference>
<dbReference type="InParanoid" id="A0A369J725"/>
<accession>A0A369J725</accession>
<name>A0A369J725_HYPMA</name>
<evidence type="ECO:0000313" key="2">
    <source>
        <dbReference type="Proteomes" id="UP000076154"/>
    </source>
</evidence>
<comment type="caution">
    <text evidence="1">The sequence shown here is derived from an EMBL/GenBank/DDBJ whole genome shotgun (WGS) entry which is preliminary data.</text>
</comment>
<reference evidence="1" key="1">
    <citation type="submission" date="2018-04" db="EMBL/GenBank/DDBJ databases">
        <title>Whole genome sequencing of Hypsizygus marmoreus.</title>
        <authorList>
            <person name="Choi I.-G."/>
            <person name="Min B."/>
            <person name="Kim J.-G."/>
            <person name="Kim S."/>
            <person name="Oh Y.-L."/>
            <person name="Kong W.-S."/>
            <person name="Park H."/>
            <person name="Jeong J."/>
            <person name="Song E.-S."/>
        </authorList>
    </citation>
    <scope>NUCLEOTIDE SEQUENCE [LARGE SCALE GENOMIC DNA]</scope>
    <source>
        <strain evidence="1">51987-8</strain>
    </source>
</reference>
<keyword evidence="2" id="KW-1185">Reference proteome</keyword>
<protein>
    <submittedName>
        <fullName evidence="1">Uncharacterized protein</fullName>
    </submittedName>
</protein>
<organism evidence="1 2">
    <name type="scientific">Hypsizygus marmoreus</name>
    <name type="common">White beech mushroom</name>
    <name type="synonym">Agaricus marmoreus</name>
    <dbReference type="NCBI Taxonomy" id="39966"/>
    <lineage>
        <taxon>Eukaryota</taxon>
        <taxon>Fungi</taxon>
        <taxon>Dikarya</taxon>
        <taxon>Basidiomycota</taxon>
        <taxon>Agaricomycotina</taxon>
        <taxon>Agaricomycetes</taxon>
        <taxon>Agaricomycetidae</taxon>
        <taxon>Agaricales</taxon>
        <taxon>Tricholomatineae</taxon>
        <taxon>Lyophyllaceae</taxon>
        <taxon>Hypsizygus</taxon>
    </lineage>
</organism>